<evidence type="ECO:0008006" key="4">
    <source>
        <dbReference type="Google" id="ProtNLM"/>
    </source>
</evidence>
<dbReference type="NCBIfam" id="TIGR01488">
    <property type="entry name" value="HAD-SF-IB"/>
    <property type="match status" value="1"/>
</dbReference>
<dbReference type="SUPFAM" id="SSF56784">
    <property type="entry name" value="HAD-like"/>
    <property type="match status" value="1"/>
</dbReference>
<organism evidence="2 3">
    <name type="scientific">Streptomyces cirratus</name>
    <dbReference type="NCBI Taxonomy" id="68187"/>
    <lineage>
        <taxon>Bacteria</taxon>
        <taxon>Bacillati</taxon>
        <taxon>Actinomycetota</taxon>
        <taxon>Actinomycetes</taxon>
        <taxon>Kitasatosporales</taxon>
        <taxon>Streptomycetaceae</taxon>
        <taxon>Streptomyces</taxon>
    </lineage>
</organism>
<evidence type="ECO:0000313" key="3">
    <source>
        <dbReference type="Proteomes" id="UP000642673"/>
    </source>
</evidence>
<reference evidence="3" key="1">
    <citation type="journal article" date="2019" name="Int. J. Syst. Evol. Microbiol.">
        <title>The Global Catalogue of Microorganisms (GCM) 10K type strain sequencing project: providing services to taxonomists for standard genome sequencing and annotation.</title>
        <authorList>
            <consortium name="The Broad Institute Genomics Platform"/>
            <consortium name="The Broad Institute Genome Sequencing Center for Infectious Disease"/>
            <person name="Wu L."/>
            <person name="Ma J."/>
        </authorList>
    </citation>
    <scope>NUCLEOTIDE SEQUENCE [LARGE SCALE GENOMIC DNA]</scope>
    <source>
        <strain evidence="3">JCM 4738</strain>
    </source>
</reference>
<dbReference type="Proteomes" id="UP000642673">
    <property type="component" value="Unassembled WGS sequence"/>
</dbReference>
<dbReference type="InterPro" id="IPR023214">
    <property type="entry name" value="HAD_sf"/>
</dbReference>
<evidence type="ECO:0000313" key="2">
    <source>
        <dbReference type="EMBL" id="GHB75543.1"/>
    </source>
</evidence>
<protein>
    <recommendedName>
        <fullName evidence="4">Hydrolase</fullName>
    </recommendedName>
</protein>
<dbReference type="RefSeq" id="WP_190186688.1">
    <property type="nucleotide sequence ID" value="NZ_BMVP01000013.1"/>
</dbReference>
<dbReference type="Gene3D" id="3.40.50.1000">
    <property type="entry name" value="HAD superfamily/HAD-like"/>
    <property type="match status" value="1"/>
</dbReference>
<gene>
    <name evidence="2" type="ORF">GCM10010347_52400</name>
</gene>
<evidence type="ECO:0000256" key="1">
    <source>
        <dbReference type="SAM" id="MobiDB-lite"/>
    </source>
</evidence>
<proteinExistence type="predicted"/>
<dbReference type="Pfam" id="PF12710">
    <property type="entry name" value="HAD"/>
    <property type="match status" value="1"/>
</dbReference>
<sequence>MSRLHVFDLDGTLLRGTTASLEIARRLDCLPELRLLEEKFAAGALDTRGFAAEVCRLWADLTPGAVADAFATAPWIGGLPEVLADIRRRGEHAVVVTMSPDFFAGRLTALGVDEVVASAFPPLPLRTAPDPAGILTPADKVVAVERVRSRLGLDRDACAAYGDSVSDVPLFRALEHTVAVNADGVLRALARHRYDGDDLRAAYLLARSALPGADGRPGGETPHPPLKERV</sequence>
<accession>A0ABQ3EZC2</accession>
<keyword evidence="3" id="KW-1185">Reference proteome</keyword>
<dbReference type="InterPro" id="IPR036412">
    <property type="entry name" value="HAD-like_sf"/>
</dbReference>
<comment type="caution">
    <text evidence="2">The sequence shown here is derived from an EMBL/GenBank/DDBJ whole genome shotgun (WGS) entry which is preliminary data.</text>
</comment>
<name>A0ABQ3EZC2_9ACTN</name>
<feature type="region of interest" description="Disordered" evidence="1">
    <location>
        <begin position="211"/>
        <end position="230"/>
    </location>
</feature>
<dbReference type="EMBL" id="BMVP01000013">
    <property type="protein sequence ID" value="GHB75543.1"/>
    <property type="molecule type" value="Genomic_DNA"/>
</dbReference>